<evidence type="ECO:0000313" key="4">
    <source>
        <dbReference type="Proteomes" id="UP000240996"/>
    </source>
</evidence>
<keyword evidence="1" id="KW-0732">Signal</keyword>
<name>A0A2T4YNS7_9SPHN</name>
<feature type="chain" id="PRO_5015433665" description="DUF6265 domain-containing protein" evidence="1">
    <location>
        <begin position="32"/>
        <end position="195"/>
    </location>
</feature>
<proteinExistence type="predicted"/>
<dbReference type="EMBL" id="PZZN01000003">
    <property type="protein sequence ID" value="PTM45065.1"/>
    <property type="molecule type" value="Genomic_DNA"/>
</dbReference>
<evidence type="ECO:0000259" key="2">
    <source>
        <dbReference type="Pfam" id="PF19780"/>
    </source>
</evidence>
<reference evidence="3 4" key="1">
    <citation type="submission" date="2018-04" db="EMBL/GenBank/DDBJ databases">
        <title>Genomic Encyclopedia of Type Strains, Phase III (KMG-III): the genomes of soil and plant-associated and newly described type strains.</title>
        <authorList>
            <person name="Whitman W."/>
        </authorList>
    </citation>
    <scope>NUCLEOTIDE SEQUENCE [LARGE SCALE GENOMIC DNA]</scope>
    <source>
        <strain evidence="3 4">NW12</strain>
    </source>
</reference>
<dbReference type="InterPro" id="IPR046232">
    <property type="entry name" value="DUF6265"/>
</dbReference>
<protein>
    <recommendedName>
        <fullName evidence="2">DUF6265 domain-containing protein</fullName>
    </recommendedName>
</protein>
<dbReference type="Pfam" id="PF19780">
    <property type="entry name" value="DUF6265"/>
    <property type="match status" value="1"/>
</dbReference>
<dbReference type="Proteomes" id="UP000240996">
    <property type="component" value="Unassembled WGS sequence"/>
</dbReference>
<accession>A0A2T4YNS7</accession>
<evidence type="ECO:0000313" key="3">
    <source>
        <dbReference type="EMBL" id="PTM45065.1"/>
    </source>
</evidence>
<gene>
    <name evidence="3" type="ORF">C8J24_3282</name>
</gene>
<sequence>MGLQHRAYVLFRFPTAVFALAILFHASPSTAQLANPRAMIKLHAEGRQSPRATIADMAWIEGHWIGDMPDGPVEHVLLSPRFGQLPGFVRALAPQNLAFYEIGVFAEIGHSLTLRVKHFTPELAGWEAQAAYIDRPLLDRDATSFYFDGATFSRTGPDSFTVYFLNRSEGQERETLVIPFRRTSGPARRSDGAPS</sequence>
<comment type="caution">
    <text evidence="3">The sequence shown here is derived from an EMBL/GenBank/DDBJ whole genome shotgun (WGS) entry which is preliminary data.</text>
</comment>
<keyword evidence="4" id="KW-1185">Reference proteome</keyword>
<evidence type="ECO:0000256" key="1">
    <source>
        <dbReference type="SAM" id="SignalP"/>
    </source>
</evidence>
<feature type="domain" description="DUF6265" evidence="2">
    <location>
        <begin position="58"/>
        <end position="164"/>
    </location>
</feature>
<feature type="signal peptide" evidence="1">
    <location>
        <begin position="1"/>
        <end position="31"/>
    </location>
</feature>
<dbReference type="AlphaFoldDB" id="A0A2T4YNS7"/>
<organism evidence="3 4">
    <name type="scientific">Sphingomonas aerolata</name>
    <dbReference type="NCBI Taxonomy" id="185951"/>
    <lineage>
        <taxon>Bacteria</taxon>
        <taxon>Pseudomonadati</taxon>
        <taxon>Pseudomonadota</taxon>
        <taxon>Alphaproteobacteria</taxon>
        <taxon>Sphingomonadales</taxon>
        <taxon>Sphingomonadaceae</taxon>
        <taxon>Sphingomonas</taxon>
    </lineage>
</organism>
<dbReference type="RefSeq" id="WP_146163727.1">
    <property type="nucleotide sequence ID" value="NZ_PZZN01000003.1"/>
</dbReference>